<organism evidence="1">
    <name type="scientific">Arundo donax</name>
    <name type="common">Giant reed</name>
    <name type="synonym">Donax arundinaceus</name>
    <dbReference type="NCBI Taxonomy" id="35708"/>
    <lineage>
        <taxon>Eukaryota</taxon>
        <taxon>Viridiplantae</taxon>
        <taxon>Streptophyta</taxon>
        <taxon>Embryophyta</taxon>
        <taxon>Tracheophyta</taxon>
        <taxon>Spermatophyta</taxon>
        <taxon>Magnoliopsida</taxon>
        <taxon>Liliopsida</taxon>
        <taxon>Poales</taxon>
        <taxon>Poaceae</taxon>
        <taxon>PACMAD clade</taxon>
        <taxon>Arundinoideae</taxon>
        <taxon>Arundineae</taxon>
        <taxon>Arundo</taxon>
    </lineage>
</organism>
<proteinExistence type="predicted"/>
<protein>
    <submittedName>
        <fullName evidence="1">Uncharacterized protein</fullName>
    </submittedName>
</protein>
<dbReference type="EMBL" id="GBRH01190549">
    <property type="protein sequence ID" value="JAE07347.1"/>
    <property type="molecule type" value="Transcribed_RNA"/>
</dbReference>
<reference evidence="1" key="2">
    <citation type="journal article" date="2015" name="Data Brief">
        <title>Shoot transcriptome of the giant reed, Arundo donax.</title>
        <authorList>
            <person name="Barrero R.A."/>
            <person name="Guerrero F.D."/>
            <person name="Moolhuijzen P."/>
            <person name="Goolsby J.A."/>
            <person name="Tidwell J."/>
            <person name="Bellgard S.E."/>
            <person name="Bellgard M.I."/>
        </authorList>
    </citation>
    <scope>NUCLEOTIDE SEQUENCE</scope>
    <source>
        <tissue evidence="1">Shoot tissue taken approximately 20 cm above the soil surface</tissue>
    </source>
</reference>
<reference evidence="1" key="1">
    <citation type="submission" date="2014-09" db="EMBL/GenBank/DDBJ databases">
        <authorList>
            <person name="Magalhaes I.L.F."/>
            <person name="Oliveira U."/>
            <person name="Santos F.R."/>
            <person name="Vidigal T.H.D.A."/>
            <person name="Brescovit A.D."/>
            <person name="Santos A.J."/>
        </authorList>
    </citation>
    <scope>NUCLEOTIDE SEQUENCE</scope>
    <source>
        <tissue evidence="1">Shoot tissue taken approximately 20 cm above the soil surface</tissue>
    </source>
</reference>
<sequence>MVGYKSIISVSCTTFFSKTHHPNMGKDLFQHSFPFPTAHIPFAKRHLRVHQWGQTLENKMVKERYFL</sequence>
<name>A0A0A9F4R5_ARUDO</name>
<evidence type="ECO:0000313" key="1">
    <source>
        <dbReference type="EMBL" id="JAE07347.1"/>
    </source>
</evidence>
<accession>A0A0A9F4R5</accession>
<dbReference type="AlphaFoldDB" id="A0A0A9F4R5"/>